<gene>
    <name evidence="2" type="ORF">Q604_UNBC07070G0008</name>
</gene>
<feature type="domain" description="Glycosyl transferase family 1" evidence="1">
    <location>
        <begin position="213"/>
        <end position="367"/>
    </location>
</feature>
<protein>
    <recommendedName>
        <fullName evidence="1">Glycosyl transferase family 1 domain-containing protein</fullName>
    </recommendedName>
</protein>
<dbReference type="CDD" id="cd03811">
    <property type="entry name" value="GT4_GT28_WabH-like"/>
    <property type="match status" value="1"/>
</dbReference>
<dbReference type="Gene3D" id="3.40.50.2000">
    <property type="entry name" value="Glycogen Phosphorylase B"/>
    <property type="match status" value="2"/>
</dbReference>
<accession>W1Y8U2</accession>
<dbReference type="SUPFAM" id="SSF53756">
    <property type="entry name" value="UDP-Glycosyltransferase/glycogen phosphorylase"/>
    <property type="match status" value="1"/>
</dbReference>
<sequence length="388" mass="45201">MVKKSILVVMTSLYNGGAERSLVNLLNEFDTENYEIDLMVFVREGMFESQIPPKINFLNTPSEIQALYTPKLVKMHFKEKIVRLVGTGIAKIFSKTYSERGAKRWKWFYKNIVAENQKKYDVALAFLNDDVMYYIVDKVCADKKIAWVHNDYKKNELDKDIDLPYFRKLDYVATISDECVNILKEVFVEFPEKFICIPNITSSQVIKNRSEEFYPEEYRGKRNILLSIGRLGYQKGFDIAIEAATLLLKRGIDFKWYIIGDGEWEEKLNTLIKEKQLEQNLFLLGIKSNPYPYIKNCDVFVQTSRYEGKSVVIDEAKILAKPIVITNYPTVHDQIQNNEGMIVDITAEGISEGIIMMLEQKEIYNKFLSHIDYGNTQDIMKLYNIIEH</sequence>
<proteinExistence type="predicted"/>
<evidence type="ECO:0000313" key="2">
    <source>
        <dbReference type="EMBL" id="ETJ38927.1"/>
    </source>
</evidence>
<dbReference type="AlphaFoldDB" id="W1Y8U2"/>
<dbReference type="Pfam" id="PF00534">
    <property type="entry name" value="Glycos_transf_1"/>
    <property type="match status" value="1"/>
</dbReference>
<reference evidence="2" key="1">
    <citation type="submission" date="2013-12" db="EMBL/GenBank/DDBJ databases">
        <title>A Varibaculum cambriense genome reconstructed from a premature infant gut community with otherwise low bacterial novelty that shifts toward anaerobic metabolism during the third week of life.</title>
        <authorList>
            <person name="Brown C.T."/>
            <person name="Sharon I."/>
            <person name="Thomas B.C."/>
            <person name="Castelle C.J."/>
            <person name="Morowitz M.J."/>
            <person name="Banfield J.F."/>
        </authorList>
    </citation>
    <scope>NUCLEOTIDE SEQUENCE</scope>
</reference>
<dbReference type="InterPro" id="IPR001296">
    <property type="entry name" value="Glyco_trans_1"/>
</dbReference>
<dbReference type="EMBL" id="AZMM01007070">
    <property type="protein sequence ID" value="ETJ38927.1"/>
    <property type="molecule type" value="Genomic_DNA"/>
</dbReference>
<dbReference type="PANTHER" id="PTHR12526">
    <property type="entry name" value="GLYCOSYLTRANSFERASE"/>
    <property type="match status" value="1"/>
</dbReference>
<dbReference type="GO" id="GO:0016757">
    <property type="term" value="F:glycosyltransferase activity"/>
    <property type="evidence" value="ECO:0007669"/>
    <property type="project" value="InterPro"/>
</dbReference>
<comment type="caution">
    <text evidence="2">The sequence shown here is derived from an EMBL/GenBank/DDBJ whole genome shotgun (WGS) entry which is preliminary data.</text>
</comment>
<organism evidence="2">
    <name type="scientific">human gut metagenome</name>
    <dbReference type="NCBI Taxonomy" id="408170"/>
    <lineage>
        <taxon>unclassified sequences</taxon>
        <taxon>metagenomes</taxon>
        <taxon>organismal metagenomes</taxon>
    </lineage>
</organism>
<name>W1Y8U2_9ZZZZ</name>
<dbReference type="PANTHER" id="PTHR12526:SF630">
    <property type="entry name" value="GLYCOSYLTRANSFERASE"/>
    <property type="match status" value="1"/>
</dbReference>
<evidence type="ECO:0000259" key="1">
    <source>
        <dbReference type="Pfam" id="PF00534"/>
    </source>
</evidence>